<dbReference type="HOGENOM" id="CLU_213852_0_0_9"/>
<comment type="caution">
    <text evidence="1">The sequence shown here is derived from an EMBL/GenBank/DDBJ whole genome shotgun (WGS) entry which is preliminary data.</text>
</comment>
<name>E3ZT69_LISSE</name>
<evidence type="ECO:0000313" key="1">
    <source>
        <dbReference type="EMBL" id="EFR99181.1"/>
    </source>
</evidence>
<dbReference type="EMBL" id="ADXJ01000889">
    <property type="protein sequence ID" value="EFR99181.1"/>
    <property type="molecule type" value="Genomic_DNA"/>
</dbReference>
<protein>
    <submittedName>
        <fullName evidence="1">Uncharacterized protein</fullName>
    </submittedName>
</protein>
<organism evidence="1">
    <name type="scientific">Listeria seeligeri FSL N1-067</name>
    <dbReference type="NCBI Taxonomy" id="702453"/>
    <lineage>
        <taxon>Bacteria</taxon>
        <taxon>Bacillati</taxon>
        <taxon>Bacillota</taxon>
        <taxon>Bacilli</taxon>
        <taxon>Bacillales</taxon>
        <taxon>Listeriaceae</taxon>
        <taxon>Listeria</taxon>
    </lineage>
</organism>
<proteinExistence type="predicted"/>
<gene>
    <name evidence="1" type="ORF">NT03LS_2717</name>
</gene>
<reference evidence="1" key="1">
    <citation type="journal article" date="2010" name="Microbiol. Resour. Announc.">
        <title>Comparative genomics of the bacterial genus Listeria: Genome evolution is characterized by limited gene acquisition and limited gene loss.</title>
        <authorList>
            <person name="den Bakker H.C."/>
            <person name="Cummings C.A."/>
            <person name="Ferreira V."/>
            <person name="Vatta P."/>
            <person name="Orsi R.H."/>
            <person name="Degoricija L."/>
            <person name="Barker M."/>
            <person name="Petrauskene O."/>
            <person name="Furtado M.R."/>
            <person name="Wiedmann M."/>
        </authorList>
    </citation>
    <scope>NUCLEOTIDE SEQUENCE [LARGE SCALE GENOMIC DNA]</scope>
    <source>
        <strain evidence="1">FSL N1-067</strain>
    </source>
</reference>
<sequence>MSDTGIFSVLKFALTQQSFASDIEMYLAKNIAIDTIWANVVR</sequence>
<accession>E3ZT69</accession>
<dbReference type="Proteomes" id="UP000004302">
    <property type="component" value="Chromosome"/>
</dbReference>
<dbReference type="AlphaFoldDB" id="E3ZT69"/>